<keyword evidence="1" id="KW-0472">Membrane</keyword>
<dbReference type="GO" id="GO:0004175">
    <property type="term" value="F:endopeptidase activity"/>
    <property type="evidence" value="ECO:0007669"/>
    <property type="project" value="UniProtKB-ARBA"/>
</dbReference>
<dbReference type="Proteomes" id="UP000199197">
    <property type="component" value="Unassembled WGS sequence"/>
</dbReference>
<dbReference type="PANTHER" id="PTHR39430">
    <property type="entry name" value="MEMBRANE-ASSOCIATED PROTEASE-RELATED"/>
    <property type="match status" value="1"/>
</dbReference>
<proteinExistence type="predicted"/>
<evidence type="ECO:0000313" key="4">
    <source>
        <dbReference type="Proteomes" id="UP000199197"/>
    </source>
</evidence>
<dbReference type="InterPro" id="IPR003675">
    <property type="entry name" value="Rce1/LyrA-like_dom"/>
</dbReference>
<feature type="transmembrane region" description="Helical" evidence="1">
    <location>
        <begin position="179"/>
        <end position="197"/>
    </location>
</feature>
<dbReference type="Pfam" id="PF02517">
    <property type="entry name" value="Rce1-like"/>
    <property type="match status" value="1"/>
</dbReference>
<keyword evidence="4" id="KW-1185">Reference proteome</keyword>
<reference evidence="4" key="1">
    <citation type="submission" date="2015-11" db="EMBL/GenBank/DDBJ databases">
        <authorList>
            <person name="Varghese N."/>
        </authorList>
    </citation>
    <scope>NUCLEOTIDE SEQUENCE [LARGE SCALE GENOMIC DNA]</scope>
    <source>
        <strain evidence="4">JGI-23</strain>
    </source>
</reference>
<feature type="transmembrane region" description="Helical" evidence="1">
    <location>
        <begin position="153"/>
        <end position="173"/>
    </location>
</feature>
<feature type="transmembrane region" description="Helical" evidence="1">
    <location>
        <begin position="249"/>
        <end position="269"/>
    </location>
</feature>
<sequence>MSSIFLDQQNKLRNGWRILIFFIIFAFSITLINAVFAILHIPQEILISEFLFLICVLIATFIMMHFFEGKNLSEVGLKISEKTKYEITFGLILGFVMITLVVIPNAIAGYYTYNFTPNQIYPQIFEALLFFVLVALAEEILFRGYPFQRLIEATNPAIATVVFSLLFASAHIFNPNVNLISLANIFLAGLWLSSAYIKANSLWLPISLHFSWNFFQGYLYSLPVSGSTLIEPVFDVQINSENLISGGDFGPEGSILTSFVLIASTIFILKNKRLGK</sequence>
<organism evidence="3 4">
    <name type="scientific">Candidatus Chryseopegocella kryptomonas</name>
    <dbReference type="NCBI Taxonomy" id="1633643"/>
    <lineage>
        <taxon>Bacteria</taxon>
        <taxon>Pseudomonadati</taxon>
        <taxon>Candidatus Kryptoniota</taxon>
        <taxon>Candidatus Chryseopegocella</taxon>
    </lineage>
</organism>
<dbReference type="OrthoDB" id="324900at2"/>
<keyword evidence="1" id="KW-1133">Transmembrane helix</keyword>
<protein>
    <recommendedName>
        <fullName evidence="2">CAAX prenyl protease 2/Lysostaphin resistance protein A-like domain-containing protein</fullName>
    </recommendedName>
</protein>
<feature type="transmembrane region" description="Helical" evidence="1">
    <location>
        <begin position="120"/>
        <end position="141"/>
    </location>
</feature>
<gene>
    <name evidence="3" type="ORF">JGI23_00345</name>
</gene>
<dbReference type="RefSeq" id="WP_092347529.1">
    <property type="nucleotide sequence ID" value="NZ_CZVW01000003.1"/>
</dbReference>
<dbReference type="EMBL" id="CZVW01000003">
    <property type="protein sequence ID" value="CUS97715.1"/>
    <property type="molecule type" value="Genomic_DNA"/>
</dbReference>
<dbReference type="PANTHER" id="PTHR39430:SF1">
    <property type="entry name" value="PROTEASE"/>
    <property type="match status" value="1"/>
</dbReference>
<feature type="transmembrane region" description="Helical" evidence="1">
    <location>
        <begin position="87"/>
        <end position="108"/>
    </location>
</feature>
<dbReference type="AlphaFoldDB" id="A0A0N7MW57"/>
<accession>A0A0N7MW57</accession>
<feature type="domain" description="CAAX prenyl protease 2/Lysostaphin resistance protein A-like" evidence="2">
    <location>
        <begin position="124"/>
        <end position="215"/>
    </location>
</feature>
<feature type="transmembrane region" description="Helical" evidence="1">
    <location>
        <begin position="18"/>
        <end position="39"/>
    </location>
</feature>
<keyword evidence="1" id="KW-0812">Transmembrane</keyword>
<feature type="transmembrane region" description="Helical" evidence="1">
    <location>
        <begin position="45"/>
        <end position="67"/>
    </location>
</feature>
<evidence type="ECO:0000313" key="3">
    <source>
        <dbReference type="EMBL" id="CUS97715.1"/>
    </source>
</evidence>
<dbReference type="GO" id="GO:0080120">
    <property type="term" value="P:CAAX-box protein maturation"/>
    <property type="evidence" value="ECO:0007669"/>
    <property type="project" value="UniProtKB-ARBA"/>
</dbReference>
<evidence type="ECO:0000259" key="2">
    <source>
        <dbReference type="Pfam" id="PF02517"/>
    </source>
</evidence>
<evidence type="ECO:0000256" key="1">
    <source>
        <dbReference type="SAM" id="Phobius"/>
    </source>
</evidence>
<name>A0A0N7MW57_9BACT</name>